<gene>
    <name evidence="1" type="ORF">ECPE_LOCUS6933</name>
</gene>
<dbReference type="Proteomes" id="UP000272942">
    <property type="component" value="Unassembled WGS sequence"/>
</dbReference>
<dbReference type="EMBL" id="UZAN01043977">
    <property type="protein sequence ID" value="VDP79725.1"/>
    <property type="molecule type" value="Genomic_DNA"/>
</dbReference>
<accession>A0A183AIZ8</accession>
<evidence type="ECO:0000313" key="2">
    <source>
        <dbReference type="Proteomes" id="UP000272942"/>
    </source>
</evidence>
<protein>
    <submittedName>
        <fullName evidence="1 3">Uncharacterized protein</fullName>
    </submittedName>
</protein>
<name>A0A183AIZ8_9TREM</name>
<organism evidence="3">
    <name type="scientific">Echinostoma caproni</name>
    <dbReference type="NCBI Taxonomy" id="27848"/>
    <lineage>
        <taxon>Eukaryota</taxon>
        <taxon>Metazoa</taxon>
        <taxon>Spiralia</taxon>
        <taxon>Lophotrochozoa</taxon>
        <taxon>Platyhelminthes</taxon>
        <taxon>Trematoda</taxon>
        <taxon>Digenea</taxon>
        <taxon>Plagiorchiida</taxon>
        <taxon>Echinostomata</taxon>
        <taxon>Echinostomatoidea</taxon>
        <taxon>Echinostomatidae</taxon>
        <taxon>Echinostoma</taxon>
    </lineage>
</organism>
<reference evidence="1 2" key="2">
    <citation type="submission" date="2018-11" db="EMBL/GenBank/DDBJ databases">
        <authorList>
            <consortium name="Pathogen Informatics"/>
        </authorList>
    </citation>
    <scope>NUCLEOTIDE SEQUENCE [LARGE SCALE GENOMIC DNA]</scope>
    <source>
        <strain evidence="1 2">Egypt</strain>
    </source>
</reference>
<dbReference type="AlphaFoldDB" id="A0A183AIZ8"/>
<sequence>MPMECRLKQLLGDLRLGGNGLDTPTKLLSYMQGQAASLNVDDNILRLAWMQALPKSFSSILQYFGQRYTLTELAEMADRVYNDQLSVQRIHHPLPKTLNW</sequence>
<dbReference type="WBParaSite" id="ECPE_0000694701-mRNA-1">
    <property type="protein sequence ID" value="ECPE_0000694701-mRNA-1"/>
    <property type="gene ID" value="ECPE_0000694701"/>
</dbReference>
<dbReference type="OrthoDB" id="6274800at2759"/>
<keyword evidence="2" id="KW-1185">Reference proteome</keyword>
<reference evidence="3" key="1">
    <citation type="submission" date="2016-06" db="UniProtKB">
        <authorList>
            <consortium name="WormBaseParasite"/>
        </authorList>
    </citation>
    <scope>IDENTIFICATION</scope>
</reference>
<proteinExistence type="predicted"/>
<evidence type="ECO:0000313" key="1">
    <source>
        <dbReference type="EMBL" id="VDP79725.1"/>
    </source>
</evidence>
<evidence type="ECO:0000313" key="3">
    <source>
        <dbReference type="WBParaSite" id="ECPE_0000694701-mRNA-1"/>
    </source>
</evidence>